<dbReference type="GO" id="GO:0008168">
    <property type="term" value="F:methyltransferase activity"/>
    <property type="evidence" value="ECO:0007669"/>
    <property type="project" value="UniProtKB-KW"/>
</dbReference>
<evidence type="ECO:0000256" key="4">
    <source>
        <dbReference type="SAM" id="MobiDB-lite"/>
    </source>
</evidence>
<dbReference type="PANTHER" id="PTHR43464">
    <property type="entry name" value="METHYLTRANSFERASE"/>
    <property type="match status" value="1"/>
</dbReference>
<dbReference type="AlphaFoldDB" id="A0A1F6WK57"/>
<name>A0A1F6WK57_9BACT</name>
<gene>
    <name evidence="6" type="ORF">A3B93_00055</name>
</gene>
<sequence length="319" mass="36006">MVGIKEYFEYFENNASEWIIGGYDASGYNYPTATHRVRIVSKFISGLNKKGLKIADLGCGGGDLAFRLGRDGHNVLGIDQSRKMIEIAENNLKKLPKKFRARIQFLRGEIGRKMMFGKKFDVVTAMGLIGYLPDDKIFFQIAGDLLKPNGYLLVSARNRLFNMKSVGFRTEKEVKNKNALKLIKELGDLYNQVSLKDANRFVRNLKEIISGFPENVAFNSKSARSPLEKRGLSTPLLKTEPRQTTPEELKKSASKCGFKYKAYYGVHPHLLDPALNKMLPPQLFNKISDSLTAFEHLPISLAWSSVFIGVFQKNTKNNI</sequence>
<comment type="caution">
    <text evidence="6">The sequence shown here is derived from an EMBL/GenBank/DDBJ whole genome shotgun (WGS) entry which is preliminary data.</text>
</comment>
<dbReference type="InterPro" id="IPR029063">
    <property type="entry name" value="SAM-dependent_MTases_sf"/>
</dbReference>
<dbReference type="Pfam" id="PF13847">
    <property type="entry name" value="Methyltransf_31"/>
    <property type="match status" value="1"/>
</dbReference>
<dbReference type="PANTHER" id="PTHR43464:SF19">
    <property type="entry name" value="UBIQUINONE BIOSYNTHESIS O-METHYLTRANSFERASE, MITOCHONDRIAL"/>
    <property type="match status" value="1"/>
</dbReference>
<dbReference type="SUPFAM" id="SSF53335">
    <property type="entry name" value="S-adenosyl-L-methionine-dependent methyltransferases"/>
    <property type="match status" value="1"/>
</dbReference>
<dbReference type="CDD" id="cd02440">
    <property type="entry name" value="AdoMet_MTases"/>
    <property type="match status" value="1"/>
</dbReference>
<feature type="region of interest" description="Disordered" evidence="4">
    <location>
        <begin position="227"/>
        <end position="248"/>
    </location>
</feature>
<dbReference type="Gene3D" id="3.40.50.150">
    <property type="entry name" value="Vaccinia Virus protein VP39"/>
    <property type="match status" value="1"/>
</dbReference>
<reference evidence="6 7" key="1">
    <citation type="journal article" date="2016" name="Nat. Commun.">
        <title>Thousands of microbial genomes shed light on interconnected biogeochemical processes in an aquifer system.</title>
        <authorList>
            <person name="Anantharaman K."/>
            <person name="Brown C.T."/>
            <person name="Hug L.A."/>
            <person name="Sharon I."/>
            <person name="Castelle C.J."/>
            <person name="Probst A.J."/>
            <person name="Thomas B.C."/>
            <person name="Singh A."/>
            <person name="Wilkins M.J."/>
            <person name="Karaoz U."/>
            <person name="Brodie E.L."/>
            <person name="Williams K.H."/>
            <person name="Hubbard S.S."/>
            <person name="Banfield J.F."/>
        </authorList>
    </citation>
    <scope>NUCLEOTIDE SEQUENCE [LARGE SCALE GENOMIC DNA]</scope>
</reference>
<accession>A0A1F6WK57</accession>
<evidence type="ECO:0000256" key="2">
    <source>
        <dbReference type="ARBA" id="ARBA00022679"/>
    </source>
</evidence>
<dbReference type="GO" id="GO:0032259">
    <property type="term" value="P:methylation"/>
    <property type="evidence" value="ECO:0007669"/>
    <property type="project" value="UniProtKB-KW"/>
</dbReference>
<keyword evidence="2" id="KW-0808">Transferase</keyword>
<evidence type="ECO:0000313" key="7">
    <source>
        <dbReference type="Proteomes" id="UP000179880"/>
    </source>
</evidence>
<evidence type="ECO:0000256" key="1">
    <source>
        <dbReference type="ARBA" id="ARBA00022603"/>
    </source>
</evidence>
<keyword evidence="3" id="KW-0949">S-adenosyl-L-methionine</keyword>
<dbReference type="EMBL" id="MFUH01000006">
    <property type="protein sequence ID" value="OGI82277.1"/>
    <property type="molecule type" value="Genomic_DNA"/>
</dbReference>
<organism evidence="6 7">
    <name type="scientific">Candidatus Nomurabacteria bacterium RIFCSPHIGHO2_02_FULL_42_24</name>
    <dbReference type="NCBI Taxonomy" id="1801757"/>
    <lineage>
        <taxon>Bacteria</taxon>
        <taxon>Candidatus Nomuraibacteriota</taxon>
    </lineage>
</organism>
<evidence type="ECO:0000259" key="5">
    <source>
        <dbReference type="Pfam" id="PF13847"/>
    </source>
</evidence>
<evidence type="ECO:0000256" key="3">
    <source>
        <dbReference type="ARBA" id="ARBA00022691"/>
    </source>
</evidence>
<feature type="compositionally biased region" description="Basic and acidic residues" evidence="4">
    <location>
        <begin position="239"/>
        <end position="248"/>
    </location>
</feature>
<keyword evidence="1" id="KW-0489">Methyltransferase</keyword>
<dbReference type="Proteomes" id="UP000179880">
    <property type="component" value="Unassembled WGS sequence"/>
</dbReference>
<proteinExistence type="predicted"/>
<dbReference type="InterPro" id="IPR025714">
    <property type="entry name" value="Methyltranfer_dom"/>
</dbReference>
<protein>
    <recommendedName>
        <fullName evidence="5">Methyltransferase domain-containing protein</fullName>
    </recommendedName>
</protein>
<feature type="domain" description="Methyltransferase" evidence="5">
    <location>
        <begin position="49"/>
        <end position="178"/>
    </location>
</feature>
<evidence type="ECO:0000313" key="6">
    <source>
        <dbReference type="EMBL" id="OGI82277.1"/>
    </source>
</evidence>